<dbReference type="EMBL" id="JBGLYH010000022">
    <property type="protein sequence ID" value="MEZ7196959.1"/>
    <property type="molecule type" value="Genomic_DNA"/>
</dbReference>
<dbReference type="GO" id="GO:0016757">
    <property type="term" value="F:glycosyltransferase activity"/>
    <property type="evidence" value="ECO:0007669"/>
    <property type="project" value="UniProtKB-KW"/>
</dbReference>
<evidence type="ECO:0000256" key="3">
    <source>
        <dbReference type="ARBA" id="ARBA00022679"/>
    </source>
</evidence>
<protein>
    <submittedName>
        <fullName evidence="4">Glycosyltransferase family 2 protein</fullName>
        <ecNumber evidence="4">2.4.-.-</ecNumber>
    </submittedName>
</protein>
<keyword evidence="5" id="KW-1185">Reference proteome</keyword>
<keyword evidence="2 4" id="KW-0328">Glycosyltransferase</keyword>
<dbReference type="PANTHER" id="PTHR43179">
    <property type="entry name" value="RHAMNOSYLTRANSFERASE WBBL"/>
    <property type="match status" value="1"/>
</dbReference>
<gene>
    <name evidence="4" type="ORF">AB6M95_09380</name>
</gene>
<keyword evidence="3 4" id="KW-0808">Transferase</keyword>
<comment type="caution">
    <text evidence="4">The sequence shown here is derived from an EMBL/GenBank/DDBJ whole genome shotgun (WGS) entry which is preliminary data.</text>
</comment>
<proteinExistence type="inferred from homology"/>
<evidence type="ECO:0000313" key="5">
    <source>
        <dbReference type="Proteomes" id="UP001568698"/>
    </source>
</evidence>
<dbReference type="InterPro" id="IPR029044">
    <property type="entry name" value="Nucleotide-diphossugar_trans"/>
</dbReference>
<comment type="similarity">
    <text evidence="1">Belongs to the glycosyltransferase 2 family.</text>
</comment>
<reference evidence="4 5" key="1">
    <citation type="submission" date="2024-08" db="EMBL/GenBank/DDBJ databases">
        <title>Sulfate-reducing bacteria isolated from formation water of the oil field in Kazakhstan and description of Pseudodesulfovibrio sp.</title>
        <authorList>
            <person name="Bidzhieva S.K."/>
            <person name="Tourova T.P."/>
            <person name="Grouzdev D.S."/>
            <person name="Beletsky A.V."/>
            <person name="Sokolova D.S."/>
            <person name="Samigullina S.R."/>
            <person name="Poltaraus A.B."/>
            <person name="Avtukh A.N."/>
            <person name="Tereshina V.M."/>
            <person name="Zhaparov N.S."/>
            <person name="Mardanov A.V."/>
            <person name="Nazina T.N."/>
        </authorList>
    </citation>
    <scope>NUCLEOTIDE SEQUENCE [LARGE SCALE GENOMIC DNA]</scope>
    <source>
        <strain evidence="4 5">9FUS</strain>
    </source>
</reference>
<evidence type="ECO:0000256" key="2">
    <source>
        <dbReference type="ARBA" id="ARBA00022676"/>
    </source>
</evidence>
<dbReference type="Pfam" id="PF13641">
    <property type="entry name" value="Glyco_tranf_2_3"/>
    <property type="match status" value="1"/>
</dbReference>
<dbReference type="RefSeq" id="WP_371386478.1">
    <property type="nucleotide sequence ID" value="NZ_JBGLYH010000022.1"/>
</dbReference>
<sequence length="320" mass="33683">MPDALASSPRIAIIIVHYGDPSATLRCLRSIGGGPHGAAVIVVNNGTQEQGALIAQAMDGLFAEVATLRPDEAMPPHADAALIQGGGNRGFAAGCNAGLRAVSGNGGITHTWLLNNDAALGPGSLSALAACAASHPRAIIGATVVHADAPDRLQAAGGVRYLPASSRIRPAHEGASLGDVPYLADPRLDYIYGASMLIPMQAVRAVGMLDEGFFLFYEEVDYCTRAQAAGFRLQWCRDCVIRHEQGASTGREGKASAERLALTAYHEARSTVRFTRRHHPALLPSVLAARLFAKPLFLAFRRQWRSIPAALRGVLAGLAA</sequence>
<evidence type="ECO:0000256" key="1">
    <source>
        <dbReference type="ARBA" id="ARBA00006739"/>
    </source>
</evidence>
<dbReference type="EC" id="2.4.-.-" evidence="4"/>
<dbReference type="Gene3D" id="3.90.550.10">
    <property type="entry name" value="Spore Coat Polysaccharide Biosynthesis Protein SpsA, Chain A"/>
    <property type="match status" value="1"/>
</dbReference>
<dbReference type="Proteomes" id="UP001568698">
    <property type="component" value="Unassembled WGS sequence"/>
</dbReference>
<accession>A0ABV4K1X3</accession>
<name>A0ABV4K1X3_9BACT</name>
<dbReference type="SUPFAM" id="SSF53448">
    <property type="entry name" value="Nucleotide-diphospho-sugar transferases"/>
    <property type="match status" value="1"/>
</dbReference>
<organism evidence="4 5">
    <name type="scientific">Pseudodesulfovibrio karagichevae</name>
    <dbReference type="NCBI Taxonomy" id="3239305"/>
    <lineage>
        <taxon>Bacteria</taxon>
        <taxon>Pseudomonadati</taxon>
        <taxon>Thermodesulfobacteriota</taxon>
        <taxon>Desulfovibrionia</taxon>
        <taxon>Desulfovibrionales</taxon>
        <taxon>Desulfovibrionaceae</taxon>
    </lineage>
</organism>
<dbReference type="PANTHER" id="PTHR43179:SF12">
    <property type="entry name" value="GALACTOFURANOSYLTRANSFERASE GLFT2"/>
    <property type="match status" value="1"/>
</dbReference>
<evidence type="ECO:0000313" key="4">
    <source>
        <dbReference type="EMBL" id="MEZ7196959.1"/>
    </source>
</evidence>